<feature type="chain" id="PRO_5001587981" evidence="2">
    <location>
        <begin position="19"/>
        <end position="425"/>
    </location>
</feature>
<evidence type="ECO:0000256" key="1">
    <source>
        <dbReference type="SAM" id="MobiDB-lite"/>
    </source>
</evidence>
<feature type="compositionally biased region" description="Polar residues" evidence="1">
    <location>
        <begin position="123"/>
        <end position="143"/>
    </location>
</feature>
<feature type="compositionally biased region" description="Low complexity" evidence="1">
    <location>
        <begin position="273"/>
        <end position="285"/>
    </location>
</feature>
<feature type="compositionally biased region" description="Basic and acidic residues" evidence="1">
    <location>
        <begin position="216"/>
        <end position="228"/>
    </location>
</feature>
<dbReference type="AlphaFoldDB" id="A0A060T5K7"/>
<evidence type="ECO:0000256" key="2">
    <source>
        <dbReference type="SAM" id="SignalP"/>
    </source>
</evidence>
<feature type="signal peptide" evidence="2">
    <location>
        <begin position="1"/>
        <end position="18"/>
    </location>
</feature>
<evidence type="ECO:0000313" key="3">
    <source>
        <dbReference type="EMBL" id="CDP36415.1"/>
    </source>
</evidence>
<reference evidence="3" key="1">
    <citation type="submission" date="2014-02" db="EMBL/GenBank/DDBJ databases">
        <authorList>
            <person name="Genoscope - CEA"/>
        </authorList>
    </citation>
    <scope>NUCLEOTIDE SEQUENCE</scope>
    <source>
        <strain evidence="3">LS3</strain>
    </source>
</reference>
<proteinExistence type="predicted"/>
<sequence>MKLPVPSVMLSLVHNVLGESPSSGQQACASLNTDQFVGYSGFVVHQEFQIRQKGLNNSQPSIGPSSALASTANTVITQCAHGDPVATIPVTGALWNQTYCSQDGEAVCVRLARRRVGLIERSYNNNKSGQKDASATNPAFETNESADDEQVELPDISGSDDGRDDALDALDQSDDGTVESSDPDRLDRDAQATPPDSDNITHLDNQDNNPEEDLTDPDHVQSADEPEPKNNPLSVGVNKETPFEPRRLDSDAADPIDPGTYDDGPEVETAGLPSNNNPGSNSGTNGAVGGTLHNAHHQFFRLGNSTAGSSRIARASARLSSVYGAVFQCPDGEDPEHCQAVVPLARVSTPELITRRLWWAVESGQTLTSQQQHQQHLHNHSLPKWSSSRPTLRLHRVIMYSPDQLDRRYPHHDRWTQLLSPVELY</sequence>
<protein>
    <submittedName>
        <fullName evidence="3">ARAD1B12474p</fullName>
    </submittedName>
</protein>
<reference evidence="3" key="2">
    <citation type="submission" date="2014-06" db="EMBL/GenBank/DDBJ databases">
        <title>The complete genome of Blastobotrys (Arxula) adeninivorans LS3 - a yeast of biotechnological interest.</title>
        <authorList>
            <person name="Kunze G."/>
            <person name="Gaillardin C."/>
            <person name="Czernicka M."/>
            <person name="Durrens P."/>
            <person name="Martin T."/>
            <person name="Boer E."/>
            <person name="Gabaldon T."/>
            <person name="Cruz J."/>
            <person name="Talla E."/>
            <person name="Marck C."/>
            <person name="Goffeau A."/>
            <person name="Barbe V."/>
            <person name="Baret P."/>
            <person name="Baronian K."/>
            <person name="Beier S."/>
            <person name="Bleykasten C."/>
            <person name="Bode R."/>
            <person name="Casaregola S."/>
            <person name="Despons L."/>
            <person name="Fairhead C."/>
            <person name="Giersberg M."/>
            <person name="Gierski P."/>
            <person name="Hahnel U."/>
            <person name="Hartmann A."/>
            <person name="Jankowska D."/>
            <person name="Jubin C."/>
            <person name="Jung P."/>
            <person name="Lafontaine I."/>
            <person name="Leh-Louis V."/>
            <person name="Lemaire M."/>
            <person name="Marcet-Houben M."/>
            <person name="Mascher M."/>
            <person name="Morel G."/>
            <person name="Richard G.-F."/>
            <person name="Riechen J."/>
            <person name="Sacerdot C."/>
            <person name="Sarkar A."/>
            <person name="Savel G."/>
            <person name="Schacherer J."/>
            <person name="Sherman D."/>
            <person name="Straub M.-L."/>
            <person name="Stein N."/>
            <person name="Thierry A."/>
            <person name="Trautwein-Schult A."/>
            <person name="Westhof E."/>
            <person name="Worch S."/>
            <person name="Dujon B."/>
            <person name="Souciet J.-L."/>
            <person name="Wincker P."/>
            <person name="Scholz U."/>
            <person name="Neuveglise N."/>
        </authorList>
    </citation>
    <scope>NUCLEOTIDE SEQUENCE</scope>
    <source>
        <strain evidence="3">LS3</strain>
    </source>
</reference>
<organism evidence="3">
    <name type="scientific">Blastobotrys adeninivorans</name>
    <name type="common">Yeast</name>
    <name type="synonym">Arxula adeninivorans</name>
    <dbReference type="NCBI Taxonomy" id="409370"/>
    <lineage>
        <taxon>Eukaryota</taxon>
        <taxon>Fungi</taxon>
        <taxon>Dikarya</taxon>
        <taxon>Ascomycota</taxon>
        <taxon>Saccharomycotina</taxon>
        <taxon>Dipodascomycetes</taxon>
        <taxon>Dipodascales</taxon>
        <taxon>Trichomonascaceae</taxon>
        <taxon>Blastobotrys</taxon>
    </lineage>
</organism>
<feature type="region of interest" description="Disordered" evidence="1">
    <location>
        <begin position="123"/>
        <end position="291"/>
    </location>
</feature>
<feature type="compositionally biased region" description="Acidic residues" evidence="1">
    <location>
        <begin position="167"/>
        <end position="177"/>
    </location>
</feature>
<dbReference type="EMBL" id="HG937692">
    <property type="protein sequence ID" value="CDP36415.1"/>
    <property type="molecule type" value="Genomic_DNA"/>
</dbReference>
<keyword evidence="2" id="KW-0732">Signal</keyword>
<accession>A0A060T5K7</accession>
<gene>
    <name evidence="3" type="ORF">GNLVRS02_ARAD1B12474g</name>
</gene>
<name>A0A060T5K7_BLAAD</name>
<feature type="compositionally biased region" description="Basic and acidic residues" evidence="1">
    <location>
        <begin position="241"/>
        <end position="250"/>
    </location>
</feature>